<dbReference type="AlphaFoldDB" id="A0A0S4NCU9"/>
<feature type="repeat" description="TPR" evidence="4">
    <location>
        <begin position="611"/>
        <end position="644"/>
    </location>
</feature>
<dbReference type="SMART" id="SM00028">
    <property type="entry name" value="TPR"/>
    <property type="match status" value="18"/>
</dbReference>
<dbReference type="SUPFAM" id="SSF48452">
    <property type="entry name" value="TPR-like"/>
    <property type="match status" value="6"/>
</dbReference>
<dbReference type="PROSITE" id="PS50293">
    <property type="entry name" value="TPR_REGION"/>
    <property type="match status" value="1"/>
</dbReference>
<name>A0A0S4NCU9_9BACT</name>
<dbReference type="RefSeq" id="WP_140945925.1">
    <property type="nucleotide sequence ID" value="NZ_FAOO01000027.1"/>
</dbReference>
<feature type="repeat" description="TPR" evidence="4">
    <location>
        <begin position="426"/>
        <end position="459"/>
    </location>
</feature>
<evidence type="ECO:0000256" key="4">
    <source>
        <dbReference type="PROSITE-ProRule" id="PRU00339"/>
    </source>
</evidence>
<dbReference type="InterPro" id="IPR011990">
    <property type="entry name" value="TPR-like_helical_dom_sf"/>
</dbReference>
<evidence type="ECO:0000256" key="2">
    <source>
        <dbReference type="ARBA" id="ARBA00023136"/>
    </source>
</evidence>
<keyword evidence="1" id="KW-0732">Signal</keyword>
<keyword evidence="3" id="KW-0998">Cell outer membrane</keyword>
<dbReference type="Pfam" id="PF13525">
    <property type="entry name" value="YfiO"/>
    <property type="match status" value="1"/>
</dbReference>
<evidence type="ECO:0000256" key="1">
    <source>
        <dbReference type="ARBA" id="ARBA00022729"/>
    </source>
</evidence>
<dbReference type="InterPro" id="IPR006597">
    <property type="entry name" value="Sel1-like"/>
</dbReference>
<organism evidence="6 7">
    <name type="scientific">Candidatus Thermokryptus mobilis</name>
    <dbReference type="NCBI Taxonomy" id="1643428"/>
    <lineage>
        <taxon>Bacteria</taxon>
        <taxon>Pseudomonadati</taxon>
        <taxon>Candidatus Kryptoniota</taxon>
        <taxon>Candidatus Thermokryptus</taxon>
    </lineage>
</organism>
<feature type="repeat" description="TPR" evidence="4">
    <location>
        <begin position="648"/>
        <end position="681"/>
    </location>
</feature>
<gene>
    <name evidence="6" type="ORF">JGI1_02225</name>
</gene>
<evidence type="ECO:0000259" key="5">
    <source>
        <dbReference type="Pfam" id="PF13525"/>
    </source>
</evidence>
<dbReference type="SMART" id="SM00671">
    <property type="entry name" value="SEL1"/>
    <property type="match status" value="5"/>
</dbReference>
<protein>
    <submittedName>
        <fullName evidence="6">Beta-barrel assembly machine subunit BamD</fullName>
    </submittedName>
</protein>
<evidence type="ECO:0000256" key="3">
    <source>
        <dbReference type="ARBA" id="ARBA00023237"/>
    </source>
</evidence>
<dbReference type="Proteomes" id="UP000320623">
    <property type="component" value="Unassembled WGS sequence"/>
</dbReference>
<dbReference type="Pfam" id="PF13174">
    <property type="entry name" value="TPR_6"/>
    <property type="match status" value="7"/>
</dbReference>
<proteinExistence type="predicted"/>
<feature type="repeat" description="TPR" evidence="4">
    <location>
        <begin position="463"/>
        <end position="496"/>
    </location>
</feature>
<dbReference type="EMBL" id="FAOO01000027">
    <property type="protein sequence ID" value="CUU08974.1"/>
    <property type="molecule type" value="Genomic_DNA"/>
</dbReference>
<keyword evidence="4" id="KW-0802">TPR repeat</keyword>
<feature type="repeat" description="TPR" evidence="4">
    <location>
        <begin position="938"/>
        <end position="971"/>
    </location>
</feature>
<sequence>MSKKFLMVIFFLAGLVSAQVLQREYKDFKFAYSLFEDGMYQLAFSEFQKFIKNYPESKFVEEAHFFSAESMFKLGDYDSALKIYMDFLVEFPTTRFKDRVNFRIGEIYLKRGSQNLAVEKFKNAIETSNDKLLISHSAYYLGEIYFERRDFNNALRYYKLSFETDTSSDVAPFSLFSIALIYQQQGKFKEAVKHYKNLIEKFGGLKLKVINDAKLNLIDCFYRTGDYYELVNFARTILSEGFEDEKVLFTLAEGYYSIGLLDSAKFYYDKYLEKFPRGNYLKHSLYSIAWIYIKKNEHPFAIQIFDTLSKGDDEIAKSSFLLLAEVKKASGDTAGAISTYRNFLAKYQDYSNYYVRANYELGLIYFAKGDYDSAIVFLEKIHIDDTSAVKAKALELLAQSYLRRGDYLRGASTFGMLRTELNILNSDNLFSEGVAWMQGGKYDEAIKVFNEFLSKFPNDKNSHWAIFYLGELHYKIGDYKNAREYYLELLNRFPNSPNIEGAIYSIAWTYFKEGNYSESAKQFEKFLSKYPTGKRALDARLRLADSYFMMKNYKSAEANYLSFVRLFEDQDGADYAYFQLSQIYLRQRQPIRSIEMLNLLLKKFPNSKLAPTAKYQIGWIYFQDKNYAPAINYFREVVEKYPQSEVAPKALYGIGDAYYNMGKYELALNAYLEVIEKYPESKYAVDAISGIQYSLSAQGKNPNLVDEFIKSKNPDFSQLALIKKAEFQTLQGNYETAINIYKKFVANYPESKFLPDVIYKIGETYELWGKNTDAVEVYKNLISTFPLNHNSQRALVRLARIKFKSHEYTETLEYLAKVQTSAKFYDEVLYLTGLTYLSLKDTSNATKKLLALINEFSNSDYADRARVKVAEILINQGKFNDAVELVKPIAMNRPVDEVSAEAQYLYAEALFKLGEIDEALLQFLRVKYLYSNFEEILPRAYVRLSECYEIKGEIEKAIQFLNDALKMNLTDEMRKGVLEKIEKLKTKI</sequence>
<keyword evidence="2" id="KW-0472">Membrane</keyword>
<dbReference type="PANTHER" id="PTHR12558">
    <property type="entry name" value="CELL DIVISION CYCLE 16,23,27"/>
    <property type="match status" value="1"/>
</dbReference>
<dbReference type="NCBIfam" id="TIGR03302">
    <property type="entry name" value="OM_YfiO"/>
    <property type="match status" value="1"/>
</dbReference>
<reference evidence="7" key="1">
    <citation type="submission" date="2015-11" db="EMBL/GenBank/DDBJ databases">
        <authorList>
            <person name="Varghese N."/>
        </authorList>
    </citation>
    <scope>NUCLEOTIDE SEQUENCE [LARGE SCALE GENOMIC DNA]</scope>
</reference>
<feature type="repeat" description="TPR" evidence="4">
    <location>
        <begin position="135"/>
        <end position="168"/>
    </location>
</feature>
<dbReference type="STRING" id="1643428.GCA_001442855_02176"/>
<feature type="repeat" description="TPR" evidence="4">
    <location>
        <begin position="500"/>
        <end position="533"/>
    </location>
</feature>
<keyword evidence="7" id="KW-1185">Reference proteome</keyword>
<dbReference type="Pfam" id="PF13181">
    <property type="entry name" value="TPR_8"/>
    <property type="match status" value="1"/>
</dbReference>
<dbReference type="Pfam" id="PF13432">
    <property type="entry name" value="TPR_16"/>
    <property type="match status" value="3"/>
</dbReference>
<dbReference type="InterPro" id="IPR017689">
    <property type="entry name" value="BamD"/>
</dbReference>
<feature type="domain" description="Outer membrane lipoprotein BamD-like" evidence="5">
    <location>
        <begin position="502"/>
        <end position="667"/>
    </location>
</feature>
<accession>A0A0S4NCU9</accession>
<dbReference type="Gene3D" id="1.25.40.10">
    <property type="entry name" value="Tetratricopeptide repeat domain"/>
    <property type="match status" value="8"/>
</dbReference>
<dbReference type="PROSITE" id="PS50005">
    <property type="entry name" value="TPR"/>
    <property type="match status" value="8"/>
</dbReference>
<dbReference type="InterPro" id="IPR039565">
    <property type="entry name" value="BamD-like"/>
</dbReference>
<evidence type="ECO:0000313" key="6">
    <source>
        <dbReference type="EMBL" id="CUU08974.1"/>
    </source>
</evidence>
<dbReference type="InterPro" id="IPR019734">
    <property type="entry name" value="TPR_rpt"/>
</dbReference>
<evidence type="ECO:0000313" key="7">
    <source>
        <dbReference type="Proteomes" id="UP000320623"/>
    </source>
</evidence>
<feature type="repeat" description="TPR" evidence="4">
    <location>
        <begin position="98"/>
        <end position="131"/>
    </location>
</feature>
<dbReference type="PANTHER" id="PTHR12558:SF13">
    <property type="entry name" value="CELL DIVISION CYCLE PROTEIN 27 HOMOLOG"/>
    <property type="match status" value="1"/>
</dbReference>
<dbReference type="OrthoDB" id="9804044at2"/>